<keyword evidence="8" id="KW-0378">Hydrolase</keyword>
<evidence type="ECO:0000313" key="16">
    <source>
        <dbReference type="EMBL" id="TCL63094.1"/>
    </source>
</evidence>
<dbReference type="CDD" id="cd07500">
    <property type="entry name" value="HAD_PSP"/>
    <property type="match status" value="1"/>
</dbReference>
<dbReference type="UniPathway" id="UPA00135">
    <property type="reaction ID" value="UER00198"/>
</dbReference>
<gene>
    <name evidence="16" type="ORF">EV196_11046</name>
</gene>
<reference evidence="16 17" key="1">
    <citation type="submission" date="2019-03" db="EMBL/GenBank/DDBJ databases">
        <title>Genomic Encyclopedia of Type Strains, Phase IV (KMG-IV): sequencing the most valuable type-strain genomes for metagenomic binning, comparative biology and taxonomic classification.</title>
        <authorList>
            <person name="Goeker M."/>
        </authorList>
    </citation>
    <scope>NUCLEOTIDE SEQUENCE [LARGE SCALE GENOMIC DNA]</scope>
    <source>
        <strain evidence="16 17">DSM 18792</strain>
    </source>
</reference>
<dbReference type="SFLD" id="SFLDG01137">
    <property type="entry name" value="C1.6.1:_Phosphoserine_Phosphat"/>
    <property type="match status" value="1"/>
</dbReference>
<comment type="similarity">
    <text evidence="3">Belongs to the HAD-like hydrolase superfamily. SerB family.</text>
</comment>
<evidence type="ECO:0000256" key="9">
    <source>
        <dbReference type="ARBA" id="ARBA00022842"/>
    </source>
</evidence>
<evidence type="ECO:0000256" key="6">
    <source>
        <dbReference type="ARBA" id="ARBA00022605"/>
    </source>
</evidence>
<comment type="catalytic activity">
    <reaction evidence="13">
        <text>O-phospho-D-serine + H2O = D-serine + phosphate</text>
        <dbReference type="Rhea" id="RHEA:24873"/>
        <dbReference type="ChEBI" id="CHEBI:15377"/>
        <dbReference type="ChEBI" id="CHEBI:35247"/>
        <dbReference type="ChEBI" id="CHEBI:43474"/>
        <dbReference type="ChEBI" id="CHEBI:58680"/>
        <dbReference type="EC" id="3.1.3.3"/>
    </reaction>
</comment>
<feature type="active site" description="Nucleophile" evidence="14">
    <location>
        <position position="197"/>
    </location>
</feature>
<dbReference type="Gene3D" id="3.30.70.260">
    <property type="match status" value="2"/>
</dbReference>
<dbReference type="InterPro" id="IPR002912">
    <property type="entry name" value="ACT_dom"/>
</dbReference>
<keyword evidence="9" id="KW-0460">Magnesium</keyword>
<dbReference type="CDD" id="cd04871">
    <property type="entry name" value="ACT_PSP_2"/>
    <property type="match status" value="1"/>
</dbReference>
<keyword evidence="6" id="KW-0028">Amino-acid biosynthesis</keyword>
<dbReference type="SUPFAM" id="SSF55021">
    <property type="entry name" value="ACT-like"/>
    <property type="match status" value="1"/>
</dbReference>
<evidence type="ECO:0000256" key="2">
    <source>
        <dbReference type="ARBA" id="ARBA00005135"/>
    </source>
</evidence>
<evidence type="ECO:0000256" key="8">
    <source>
        <dbReference type="ARBA" id="ARBA00022801"/>
    </source>
</evidence>
<comment type="cofactor">
    <cofactor evidence="1">
        <name>Mg(2+)</name>
        <dbReference type="ChEBI" id="CHEBI:18420"/>
    </cofactor>
</comment>
<dbReference type="InterPro" id="IPR045865">
    <property type="entry name" value="ACT-like_dom_sf"/>
</dbReference>
<dbReference type="Pfam" id="PF21086">
    <property type="entry name" value="ACT_PSP_2"/>
    <property type="match status" value="1"/>
</dbReference>
<dbReference type="SUPFAM" id="SSF56784">
    <property type="entry name" value="HAD-like"/>
    <property type="match status" value="1"/>
</dbReference>
<dbReference type="RefSeq" id="WP_132219152.1">
    <property type="nucleotide sequence ID" value="NZ_OX156936.1"/>
</dbReference>
<dbReference type="GO" id="GO:0005737">
    <property type="term" value="C:cytoplasm"/>
    <property type="evidence" value="ECO:0007669"/>
    <property type="project" value="TreeGrafter"/>
</dbReference>
<dbReference type="AlphaFoldDB" id="A0A4R1RBE1"/>
<dbReference type="SFLD" id="SFLDS00003">
    <property type="entry name" value="Haloacid_Dehalogenase"/>
    <property type="match status" value="1"/>
</dbReference>
<evidence type="ECO:0000256" key="10">
    <source>
        <dbReference type="ARBA" id="ARBA00023299"/>
    </source>
</evidence>
<sequence>MAKEIFLLNISGQDKPGLTSSLTSVLAEYNAKVLDIGQANIHDTLSLGILFEIHSGSKSAAVLKDLLFKSYELGIKAKFTPITLENYEKWVRLQGKDRYIITILGEKLTAQQISEVTKIISEKNLNIDSIKRLTGRTSLIKKEDYPRACIQLSIRGHIEDKREFTLKFMQISRDLDVDIAFQEDNIYRRNRRLVCFDMDSTLIQAEVIDKLAELAGVGDEVKAITESAMQGEIDFKESFVRRMKLLKGLSEDVLHDVAVNLPITKGARRLIDTLKSYGFKTAILSGGFTYFGYYLQKELGIDYVYANQLEIIDGVLTGNYLGEIVDGNKKAEYLRELATKEGIDISQTIAVGDGANDLPMLNLAGLGIAFHAKPKVKDNAQSSISSIGLDGVLYLLGYHDRHIDLLE</sequence>
<evidence type="ECO:0000256" key="14">
    <source>
        <dbReference type="PIRSR" id="PIRSR604469-1"/>
    </source>
</evidence>
<protein>
    <recommendedName>
        <fullName evidence="5">Phosphoserine phosphatase</fullName>
        <ecNumber evidence="4">3.1.3.3</ecNumber>
    </recommendedName>
    <alternativeName>
        <fullName evidence="11">O-phosphoserine phosphohydrolase</fullName>
    </alternativeName>
</protein>
<comment type="caution">
    <text evidence="16">The sequence shown here is derived from an EMBL/GenBank/DDBJ whole genome shotgun (WGS) entry which is preliminary data.</text>
</comment>
<dbReference type="GO" id="GO:0036424">
    <property type="term" value="F:L-phosphoserine phosphatase activity"/>
    <property type="evidence" value="ECO:0007669"/>
    <property type="project" value="InterPro"/>
</dbReference>
<comment type="catalytic activity">
    <reaction evidence="12">
        <text>O-phospho-L-serine + H2O = L-serine + phosphate</text>
        <dbReference type="Rhea" id="RHEA:21208"/>
        <dbReference type="ChEBI" id="CHEBI:15377"/>
        <dbReference type="ChEBI" id="CHEBI:33384"/>
        <dbReference type="ChEBI" id="CHEBI:43474"/>
        <dbReference type="ChEBI" id="CHEBI:57524"/>
        <dbReference type="EC" id="3.1.3.3"/>
    </reaction>
</comment>
<dbReference type="InterPro" id="IPR049148">
    <property type="entry name" value="PSP_ACT"/>
</dbReference>
<keyword evidence="10" id="KW-0718">Serine biosynthesis</keyword>
<dbReference type="NCBIfam" id="TIGR01488">
    <property type="entry name" value="HAD-SF-IB"/>
    <property type="match status" value="1"/>
</dbReference>
<dbReference type="NCBIfam" id="TIGR00338">
    <property type="entry name" value="serB"/>
    <property type="match status" value="1"/>
</dbReference>
<evidence type="ECO:0000256" key="3">
    <source>
        <dbReference type="ARBA" id="ARBA00009184"/>
    </source>
</evidence>
<evidence type="ECO:0000256" key="11">
    <source>
        <dbReference type="ARBA" id="ARBA00031693"/>
    </source>
</evidence>
<proteinExistence type="inferred from homology"/>
<dbReference type="CDD" id="cd04870">
    <property type="entry name" value="ACT_PSP_1"/>
    <property type="match status" value="1"/>
</dbReference>
<dbReference type="PROSITE" id="PS51671">
    <property type="entry name" value="ACT"/>
    <property type="match status" value="1"/>
</dbReference>
<keyword evidence="17" id="KW-1185">Reference proteome</keyword>
<dbReference type="Proteomes" id="UP000295455">
    <property type="component" value="Unassembled WGS sequence"/>
</dbReference>
<keyword evidence="7" id="KW-0479">Metal-binding</keyword>
<dbReference type="Pfam" id="PF13740">
    <property type="entry name" value="ACT_6"/>
    <property type="match status" value="1"/>
</dbReference>
<dbReference type="EC" id="3.1.3.3" evidence="4"/>
<evidence type="ECO:0000256" key="4">
    <source>
        <dbReference type="ARBA" id="ARBA00012640"/>
    </source>
</evidence>
<dbReference type="FunFam" id="1.10.150.210:FF:000001">
    <property type="entry name" value="Phosphoserine phosphatase"/>
    <property type="match status" value="1"/>
</dbReference>
<feature type="domain" description="ACT" evidence="15">
    <location>
        <begin position="7"/>
        <end position="85"/>
    </location>
</feature>
<evidence type="ECO:0000259" key="15">
    <source>
        <dbReference type="PROSITE" id="PS51671"/>
    </source>
</evidence>
<dbReference type="Gene3D" id="1.10.150.210">
    <property type="entry name" value="Phosphoserine phosphatase, domain 2"/>
    <property type="match status" value="1"/>
</dbReference>
<dbReference type="GO" id="GO:0000287">
    <property type="term" value="F:magnesium ion binding"/>
    <property type="evidence" value="ECO:0007669"/>
    <property type="project" value="TreeGrafter"/>
</dbReference>
<dbReference type="Pfam" id="PF12710">
    <property type="entry name" value="HAD"/>
    <property type="match status" value="1"/>
</dbReference>
<dbReference type="InterPro" id="IPR050582">
    <property type="entry name" value="HAD-like_SerB"/>
</dbReference>
<evidence type="ECO:0000256" key="13">
    <source>
        <dbReference type="ARBA" id="ARBA00048523"/>
    </source>
</evidence>
<accession>A0A4R1RBE1</accession>
<organism evidence="16 17">
    <name type="scientific">Mariniflexile fucanivorans</name>
    <dbReference type="NCBI Taxonomy" id="264023"/>
    <lineage>
        <taxon>Bacteria</taxon>
        <taxon>Pseudomonadati</taxon>
        <taxon>Bacteroidota</taxon>
        <taxon>Flavobacteriia</taxon>
        <taxon>Flavobacteriales</taxon>
        <taxon>Flavobacteriaceae</taxon>
        <taxon>Mariniflexile</taxon>
    </lineage>
</organism>
<dbReference type="SFLD" id="SFLDG01136">
    <property type="entry name" value="C1.6:_Phosphoserine_Phosphatas"/>
    <property type="match status" value="1"/>
</dbReference>
<dbReference type="PANTHER" id="PTHR43344">
    <property type="entry name" value="PHOSPHOSERINE PHOSPHATASE"/>
    <property type="match status" value="1"/>
</dbReference>
<evidence type="ECO:0000256" key="5">
    <source>
        <dbReference type="ARBA" id="ARBA00015196"/>
    </source>
</evidence>
<name>A0A4R1RBE1_9FLAO</name>
<dbReference type="SFLD" id="SFLDF00029">
    <property type="entry name" value="phosphoserine_phosphatase"/>
    <property type="match status" value="1"/>
</dbReference>
<dbReference type="PANTHER" id="PTHR43344:SF2">
    <property type="entry name" value="PHOSPHOSERINE PHOSPHATASE"/>
    <property type="match status" value="1"/>
</dbReference>
<dbReference type="Gene3D" id="3.40.50.1000">
    <property type="entry name" value="HAD superfamily/HAD-like"/>
    <property type="match status" value="1"/>
</dbReference>
<evidence type="ECO:0000256" key="1">
    <source>
        <dbReference type="ARBA" id="ARBA00001946"/>
    </source>
</evidence>
<evidence type="ECO:0000313" key="17">
    <source>
        <dbReference type="Proteomes" id="UP000295455"/>
    </source>
</evidence>
<evidence type="ECO:0000256" key="12">
    <source>
        <dbReference type="ARBA" id="ARBA00048138"/>
    </source>
</evidence>
<dbReference type="InterPro" id="IPR004469">
    <property type="entry name" value="PSP"/>
</dbReference>
<dbReference type="InterPro" id="IPR023214">
    <property type="entry name" value="HAD_sf"/>
</dbReference>
<dbReference type="EMBL" id="SLUP01000010">
    <property type="protein sequence ID" value="TCL63094.1"/>
    <property type="molecule type" value="Genomic_DNA"/>
</dbReference>
<evidence type="ECO:0000256" key="7">
    <source>
        <dbReference type="ARBA" id="ARBA00022723"/>
    </source>
</evidence>
<dbReference type="GO" id="GO:0006564">
    <property type="term" value="P:L-serine biosynthetic process"/>
    <property type="evidence" value="ECO:0007669"/>
    <property type="project" value="UniProtKB-KW"/>
</dbReference>
<comment type="pathway">
    <text evidence="2">Amino-acid biosynthesis; L-serine biosynthesis; L-serine from 3-phospho-D-glycerate: step 3/3.</text>
</comment>
<feature type="active site" description="Proton donor" evidence="14">
    <location>
        <position position="199"/>
    </location>
</feature>
<dbReference type="OrthoDB" id="9790031at2"/>
<dbReference type="InterPro" id="IPR036412">
    <property type="entry name" value="HAD-like_sf"/>
</dbReference>